<dbReference type="Proteomes" id="UP001374803">
    <property type="component" value="Chromosome"/>
</dbReference>
<dbReference type="EMBL" id="CP089983">
    <property type="protein sequence ID" value="WXB08323.1"/>
    <property type="molecule type" value="Genomic_DNA"/>
</dbReference>
<evidence type="ECO:0000313" key="2">
    <source>
        <dbReference type="EMBL" id="WXB08323.1"/>
    </source>
</evidence>
<feature type="transmembrane region" description="Helical" evidence="1">
    <location>
        <begin position="83"/>
        <end position="106"/>
    </location>
</feature>
<gene>
    <name evidence="2" type="ORF">LVJ94_13890</name>
</gene>
<keyword evidence="1" id="KW-0812">Transmembrane</keyword>
<keyword evidence="3" id="KW-1185">Reference proteome</keyword>
<evidence type="ECO:0000313" key="3">
    <source>
        <dbReference type="Proteomes" id="UP001374803"/>
    </source>
</evidence>
<protein>
    <recommendedName>
        <fullName evidence="4">DUF304 domain-containing protein</fullName>
    </recommendedName>
</protein>
<keyword evidence="1" id="KW-0472">Membrane</keyword>
<reference evidence="2" key="1">
    <citation type="submission" date="2021-12" db="EMBL/GenBank/DDBJ databases">
        <title>Discovery of the Pendulisporaceae a myxobacterial family with distinct sporulation behavior and unique specialized metabolism.</title>
        <authorList>
            <person name="Garcia R."/>
            <person name="Popoff A."/>
            <person name="Bader C.D."/>
            <person name="Loehr J."/>
            <person name="Walesch S."/>
            <person name="Walt C."/>
            <person name="Boldt J."/>
            <person name="Bunk B."/>
            <person name="Haeckl F.J.F.P.J."/>
            <person name="Gunesch A.P."/>
            <person name="Birkelbach J."/>
            <person name="Nuebel U."/>
            <person name="Pietschmann T."/>
            <person name="Bach T."/>
            <person name="Mueller R."/>
        </authorList>
    </citation>
    <scope>NUCLEOTIDE SEQUENCE</scope>
    <source>
        <strain evidence="2">MSr11367</strain>
    </source>
</reference>
<evidence type="ECO:0000256" key="1">
    <source>
        <dbReference type="SAM" id="Phobius"/>
    </source>
</evidence>
<sequence>MGSTNEKTAPGSLPLVGIPGIHEVSTPSELRIVIDAPIWATAGWCFLILFAITLLNTAILAYVDRVSPGATWRDTVRSMSVPAWIVLPFLSFKLGLLARAHTLIVTPEEIRVLWGRWTRTMKLSDCRDIWTYEIKTRRVRGRMHGSAFGIQFVGPRWPIQIIGRVADDDHDPLGTAHILRARVRYVMAAFKMRDIERVPYRGSE</sequence>
<evidence type="ECO:0008006" key="4">
    <source>
        <dbReference type="Google" id="ProtNLM"/>
    </source>
</evidence>
<keyword evidence="1" id="KW-1133">Transmembrane helix</keyword>
<accession>A0ABZ2LEL3</accession>
<dbReference type="RefSeq" id="WP_394837998.1">
    <property type="nucleotide sequence ID" value="NZ_CP089929.1"/>
</dbReference>
<feature type="transmembrane region" description="Helical" evidence="1">
    <location>
        <begin position="38"/>
        <end position="63"/>
    </location>
</feature>
<proteinExistence type="predicted"/>
<name>A0ABZ2LEL3_9BACT</name>
<organism evidence="2 3">
    <name type="scientific">Pendulispora rubella</name>
    <dbReference type="NCBI Taxonomy" id="2741070"/>
    <lineage>
        <taxon>Bacteria</taxon>
        <taxon>Pseudomonadati</taxon>
        <taxon>Myxococcota</taxon>
        <taxon>Myxococcia</taxon>
        <taxon>Myxococcales</taxon>
        <taxon>Sorangiineae</taxon>
        <taxon>Pendulisporaceae</taxon>
        <taxon>Pendulispora</taxon>
    </lineage>
</organism>